<dbReference type="GO" id="GO:0016755">
    <property type="term" value="F:aminoacyltransferase activity"/>
    <property type="evidence" value="ECO:0007669"/>
    <property type="project" value="InterPro"/>
</dbReference>
<comment type="similarity">
    <text evidence="1">Belongs to the FemABX family.</text>
</comment>
<organism evidence="7 8">
    <name type="scientific">Candidatus Falkowbacteria bacterium RIFOXYA2_FULL_47_9</name>
    <dbReference type="NCBI Taxonomy" id="1797995"/>
    <lineage>
        <taxon>Bacteria</taxon>
        <taxon>Candidatus Falkowiibacteriota</taxon>
    </lineage>
</organism>
<accession>A0A1F5SIE6</accession>
<keyword evidence="3" id="KW-0133">Cell shape</keyword>
<evidence type="ECO:0000256" key="1">
    <source>
        <dbReference type="ARBA" id="ARBA00009943"/>
    </source>
</evidence>
<evidence type="ECO:0000313" key="7">
    <source>
        <dbReference type="EMBL" id="OGF26477.1"/>
    </source>
</evidence>
<dbReference type="Proteomes" id="UP000178925">
    <property type="component" value="Unassembled WGS sequence"/>
</dbReference>
<evidence type="ECO:0000256" key="6">
    <source>
        <dbReference type="ARBA" id="ARBA00023316"/>
    </source>
</evidence>
<dbReference type="PANTHER" id="PTHR36174">
    <property type="entry name" value="LIPID II:GLYCINE GLYCYLTRANSFERASE"/>
    <property type="match status" value="1"/>
</dbReference>
<dbReference type="GO" id="GO:0009252">
    <property type="term" value="P:peptidoglycan biosynthetic process"/>
    <property type="evidence" value="ECO:0007669"/>
    <property type="project" value="UniProtKB-KW"/>
</dbReference>
<evidence type="ECO:0000256" key="4">
    <source>
        <dbReference type="ARBA" id="ARBA00022984"/>
    </source>
</evidence>
<name>A0A1F5SIE6_9BACT</name>
<keyword evidence="2" id="KW-0808">Transferase</keyword>
<evidence type="ECO:0000313" key="8">
    <source>
        <dbReference type="Proteomes" id="UP000178925"/>
    </source>
</evidence>
<dbReference type="SUPFAM" id="SSF55729">
    <property type="entry name" value="Acyl-CoA N-acyltransferases (Nat)"/>
    <property type="match status" value="2"/>
</dbReference>
<dbReference type="InterPro" id="IPR016181">
    <property type="entry name" value="Acyl_CoA_acyltransferase"/>
</dbReference>
<dbReference type="GO" id="GO:0008360">
    <property type="term" value="P:regulation of cell shape"/>
    <property type="evidence" value="ECO:0007669"/>
    <property type="project" value="UniProtKB-KW"/>
</dbReference>
<reference evidence="7 8" key="1">
    <citation type="journal article" date="2016" name="Nat. Commun.">
        <title>Thousands of microbial genomes shed light on interconnected biogeochemical processes in an aquifer system.</title>
        <authorList>
            <person name="Anantharaman K."/>
            <person name="Brown C.T."/>
            <person name="Hug L.A."/>
            <person name="Sharon I."/>
            <person name="Castelle C.J."/>
            <person name="Probst A.J."/>
            <person name="Thomas B.C."/>
            <person name="Singh A."/>
            <person name="Wilkins M.J."/>
            <person name="Karaoz U."/>
            <person name="Brodie E.L."/>
            <person name="Williams K.H."/>
            <person name="Hubbard S.S."/>
            <person name="Banfield J.F."/>
        </authorList>
    </citation>
    <scope>NUCLEOTIDE SEQUENCE [LARGE SCALE GENOMIC DNA]</scope>
</reference>
<keyword evidence="4" id="KW-0573">Peptidoglycan synthesis</keyword>
<dbReference type="GO" id="GO:0071555">
    <property type="term" value="P:cell wall organization"/>
    <property type="evidence" value="ECO:0007669"/>
    <property type="project" value="UniProtKB-KW"/>
</dbReference>
<sequence length="318" mass="37039">MQISFLQSKEWEKFQQNAGLKTFRVSDVLLIEKPLPFGKSYLYCPRADIRYLILNINQFIKKIKDIARQEKSIFLRIEPAQAFLPDCAVRRGGKAGKPTYQVKKVNDVQPSKTIILDLKKSEEELLSAMHPKTRYNIRLAEKKGVTVREAGAAEFEIFWNLMQETTGRDGFRAHGKEYYRKMLEVSPHPAPPLIRGGNEREGYKVKLYFAEYKDEILAAGIFVFYGDTVTYLHGASTHEHKEIMAPYALHWQMIKLAKKLGYAKYDFYGIDEQKWPGVTRFKRGFGSSEVDYPGCYDVIFDKRWYVVYKLSRGLRRIF</sequence>
<evidence type="ECO:0008006" key="9">
    <source>
        <dbReference type="Google" id="ProtNLM"/>
    </source>
</evidence>
<evidence type="ECO:0000256" key="5">
    <source>
        <dbReference type="ARBA" id="ARBA00023315"/>
    </source>
</evidence>
<dbReference type="PROSITE" id="PS51191">
    <property type="entry name" value="FEMABX"/>
    <property type="match status" value="1"/>
</dbReference>
<dbReference type="STRING" id="1797995.A2242_03590"/>
<dbReference type="PANTHER" id="PTHR36174:SF1">
    <property type="entry name" value="LIPID II:GLYCINE GLYCYLTRANSFERASE"/>
    <property type="match status" value="1"/>
</dbReference>
<evidence type="ECO:0000256" key="2">
    <source>
        <dbReference type="ARBA" id="ARBA00022679"/>
    </source>
</evidence>
<keyword evidence="5" id="KW-0012">Acyltransferase</keyword>
<dbReference type="Pfam" id="PF02388">
    <property type="entry name" value="FemAB"/>
    <property type="match status" value="2"/>
</dbReference>
<proteinExistence type="inferred from homology"/>
<dbReference type="AlphaFoldDB" id="A0A1F5SIE6"/>
<dbReference type="InterPro" id="IPR050644">
    <property type="entry name" value="PG_Glycine_Bridge_Synth"/>
</dbReference>
<gene>
    <name evidence="7" type="ORF">A2242_03590</name>
</gene>
<dbReference type="Gene3D" id="3.40.630.30">
    <property type="match status" value="2"/>
</dbReference>
<keyword evidence="6" id="KW-0961">Cell wall biogenesis/degradation</keyword>
<protein>
    <recommendedName>
        <fullName evidence="9">BioF2-like acetyltransferase domain-containing protein</fullName>
    </recommendedName>
</protein>
<dbReference type="InterPro" id="IPR003447">
    <property type="entry name" value="FEMABX"/>
</dbReference>
<comment type="caution">
    <text evidence="7">The sequence shown here is derived from an EMBL/GenBank/DDBJ whole genome shotgun (WGS) entry which is preliminary data.</text>
</comment>
<evidence type="ECO:0000256" key="3">
    <source>
        <dbReference type="ARBA" id="ARBA00022960"/>
    </source>
</evidence>
<dbReference type="EMBL" id="MFGC01000048">
    <property type="protein sequence ID" value="OGF26477.1"/>
    <property type="molecule type" value="Genomic_DNA"/>
</dbReference>